<dbReference type="HOGENOM" id="CLU_878067_0_0_1"/>
<dbReference type="AlphaFoldDB" id="D6X006"/>
<evidence type="ECO:0000256" key="1">
    <source>
        <dbReference type="SAM" id="Coils"/>
    </source>
</evidence>
<dbReference type="EMBL" id="KQ971372">
    <property type="protein sequence ID" value="EFA10504.2"/>
    <property type="molecule type" value="Genomic_DNA"/>
</dbReference>
<dbReference type="Proteomes" id="UP000007266">
    <property type="component" value="Linkage group 9"/>
</dbReference>
<name>D6X006_TRICA</name>
<organism evidence="2 3">
    <name type="scientific">Tribolium castaneum</name>
    <name type="common">Red flour beetle</name>
    <dbReference type="NCBI Taxonomy" id="7070"/>
    <lineage>
        <taxon>Eukaryota</taxon>
        <taxon>Metazoa</taxon>
        <taxon>Ecdysozoa</taxon>
        <taxon>Arthropoda</taxon>
        <taxon>Hexapoda</taxon>
        <taxon>Insecta</taxon>
        <taxon>Pterygota</taxon>
        <taxon>Neoptera</taxon>
        <taxon>Endopterygota</taxon>
        <taxon>Coleoptera</taxon>
        <taxon>Polyphaga</taxon>
        <taxon>Cucujiformia</taxon>
        <taxon>Tenebrionidae</taxon>
        <taxon>Tenebrionidae incertae sedis</taxon>
        <taxon>Tribolium</taxon>
    </lineage>
</organism>
<sequence>MRKALTRKFSGSKLGRVFHRQKSGDVSKEGQMSPDSFKEIESLKEEIDSLKTALNTLKIDLENRDGKLGKLAREKEKLSLSLAKMKRSNDNLARQLEDERDFYYKEKETYCHEMNEFKKLKKALSNSTLGEPPDHKEVEKLRKTLEQTLQTNYNLSVKFLRMKETKNQLAILLQKAEDNHRRVVSDLKTKIETLTAELKQILDMKFAAPLSPSNKKYLQLVNQNSSLVYENLHLQMQVDHLSVKRRHKSEGTIVKIYEREKRSDIPTVTILNEKEIGLRSERKIQLPVINDSKLEVFQVSDLDSAESVKVKKRSRSAPRVIQSVNK</sequence>
<keyword evidence="3" id="KW-1185">Reference proteome</keyword>
<keyword evidence="1" id="KW-0175">Coiled coil</keyword>
<dbReference type="eggNOG" id="ENOG502SDPX">
    <property type="taxonomic scope" value="Eukaryota"/>
</dbReference>
<dbReference type="KEGG" id="tca:103314330"/>
<dbReference type="OMA" id="CHEMNEF"/>
<gene>
    <name evidence="2" type="primary">AUGUSTUS-3.0.2_12752</name>
    <name evidence="2" type="ORF">TcasGA2_TC012752</name>
</gene>
<protein>
    <submittedName>
        <fullName evidence="2">Uncharacterized protein</fullName>
    </submittedName>
</protein>
<evidence type="ECO:0000313" key="2">
    <source>
        <dbReference type="EMBL" id="EFA10504.2"/>
    </source>
</evidence>
<reference evidence="2 3" key="1">
    <citation type="journal article" date="2008" name="Nature">
        <title>The genome of the model beetle and pest Tribolium castaneum.</title>
        <authorList>
            <consortium name="Tribolium Genome Sequencing Consortium"/>
            <person name="Richards S."/>
            <person name="Gibbs R.A."/>
            <person name="Weinstock G.M."/>
            <person name="Brown S.J."/>
            <person name="Denell R."/>
            <person name="Beeman R.W."/>
            <person name="Gibbs R."/>
            <person name="Beeman R.W."/>
            <person name="Brown S.J."/>
            <person name="Bucher G."/>
            <person name="Friedrich M."/>
            <person name="Grimmelikhuijzen C.J."/>
            <person name="Klingler M."/>
            <person name="Lorenzen M."/>
            <person name="Richards S."/>
            <person name="Roth S."/>
            <person name="Schroder R."/>
            <person name="Tautz D."/>
            <person name="Zdobnov E.M."/>
            <person name="Muzny D."/>
            <person name="Gibbs R.A."/>
            <person name="Weinstock G.M."/>
            <person name="Attaway T."/>
            <person name="Bell S."/>
            <person name="Buhay C.J."/>
            <person name="Chandrabose M.N."/>
            <person name="Chavez D."/>
            <person name="Clerk-Blankenburg K.P."/>
            <person name="Cree A."/>
            <person name="Dao M."/>
            <person name="Davis C."/>
            <person name="Chacko J."/>
            <person name="Dinh H."/>
            <person name="Dugan-Rocha S."/>
            <person name="Fowler G."/>
            <person name="Garner T.T."/>
            <person name="Garnes J."/>
            <person name="Gnirke A."/>
            <person name="Hawes A."/>
            <person name="Hernandez J."/>
            <person name="Hines S."/>
            <person name="Holder M."/>
            <person name="Hume J."/>
            <person name="Jhangiani S.N."/>
            <person name="Joshi V."/>
            <person name="Khan Z.M."/>
            <person name="Jackson L."/>
            <person name="Kovar C."/>
            <person name="Kowis A."/>
            <person name="Lee S."/>
            <person name="Lewis L.R."/>
            <person name="Margolis J."/>
            <person name="Morgan M."/>
            <person name="Nazareth L.V."/>
            <person name="Nguyen N."/>
            <person name="Okwuonu G."/>
            <person name="Parker D."/>
            <person name="Richards S."/>
            <person name="Ruiz S.J."/>
            <person name="Santibanez J."/>
            <person name="Savard J."/>
            <person name="Scherer S.E."/>
            <person name="Schneider B."/>
            <person name="Sodergren E."/>
            <person name="Tautz D."/>
            <person name="Vattahil S."/>
            <person name="Villasana D."/>
            <person name="White C.S."/>
            <person name="Wright R."/>
            <person name="Park Y."/>
            <person name="Beeman R.W."/>
            <person name="Lord J."/>
            <person name="Oppert B."/>
            <person name="Lorenzen M."/>
            <person name="Brown S."/>
            <person name="Wang L."/>
            <person name="Savard J."/>
            <person name="Tautz D."/>
            <person name="Richards S."/>
            <person name="Weinstock G."/>
            <person name="Gibbs R.A."/>
            <person name="Liu Y."/>
            <person name="Worley K."/>
            <person name="Weinstock G."/>
            <person name="Elsik C.G."/>
            <person name="Reese J.T."/>
            <person name="Elhaik E."/>
            <person name="Landan G."/>
            <person name="Graur D."/>
            <person name="Arensburger P."/>
            <person name="Atkinson P."/>
            <person name="Beeman R.W."/>
            <person name="Beidler J."/>
            <person name="Brown S.J."/>
            <person name="Demuth J.P."/>
            <person name="Drury D.W."/>
            <person name="Du Y.Z."/>
            <person name="Fujiwara H."/>
            <person name="Lorenzen M."/>
            <person name="Maselli V."/>
            <person name="Osanai M."/>
            <person name="Park Y."/>
            <person name="Robertson H.M."/>
            <person name="Tu Z."/>
            <person name="Wang J.J."/>
            <person name="Wang S."/>
            <person name="Richards S."/>
            <person name="Song H."/>
            <person name="Zhang L."/>
            <person name="Sodergren E."/>
            <person name="Werner D."/>
            <person name="Stanke M."/>
            <person name="Morgenstern B."/>
            <person name="Solovyev V."/>
            <person name="Kosarev P."/>
            <person name="Brown G."/>
            <person name="Chen H.C."/>
            <person name="Ermolaeva O."/>
            <person name="Hlavina W."/>
            <person name="Kapustin Y."/>
            <person name="Kiryutin B."/>
            <person name="Kitts P."/>
            <person name="Maglott D."/>
            <person name="Pruitt K."/>
            <person name="Sapojnikov V."/>
            <person name="Souvorov A."/>
            <person name="Mackey A.J."/>
            <person name="Waterhouse R.M."/>
            <person name="Wyder S."/>
            <person name="Zdobnov E.M."/>
            <person name="Zdobnov E.M."/>
            <person name="Wyder S."/>
            <person name="Kriventseva E.V."/>
            <person name="Kadowaki T."/>
            <person name="Bork P."/>
            <person name="Aranda M."/>
            <person name="Bao R."/>
            <person name="Beermann A."/>
            <person name="Berns N."/>
            <person name="Bolognesi R."/>
            <person name="Bonneton F."/>
            <person name="Bopp D."/>
            <person name="Brown S.J."/>
            <person name="Bucher G."/>
            <person name="Butts T."/>
            <person name="Chaumot A."/>
            <person name="Denell R.E."/>
            <person name="Ferrier D.E."/>
            <person name="Friedrich M."/>
            <person name="Gordon C.M."/>
            <person name="Jindra M."/>
            <person name="Klingler M."/>
            <person name="Lan Q."/>
            <person name="Lattorff H.M."/>
            <person name="Laudet V."/>
            <person name="von Levetsow C."/>
            <person name="Liu Z."/>
            <person name="Lutz R."/>
            <person name="Lynch J.A."/>
            <person name="da Fonseca R.N."/>
            <person name="Posnien N."/>
            <person name="Reuter R."/>
            <person name="Roth S."/>
            <person name="Savard J."/>
            <person name="Schinko J.B."/>
            <person name="Schmitt C."/>
            <person name="Schoppmeier M."/>
            <person name="Schroder R."/>
            <person name="Shippy T.D."/>
            <person name="Simonnet F."/>
            <person name="Marques-Souza H."/>
            <person name="Tautz D."/>
            <person name="Tomoyasu Y."/>
            <person name="Trauner J."/>
            <person name="Van der Zee M."/>
            <person name="Vervoort M."/>
            <person name="Wittkopp N."/>
            <person name="Wimmer E.A."/>
            <person name="Yang X."/>
            <person name="Jones A.K."/>
            <person name="Sattelle D.B."/>
            <person name="Ebert P.R."/>
            <person name="Nelson D."/>
            <person name="Scott J.G."/>
            <person name="Beeman R.W."/>
            <person name="Muthukrishnan S."/>
            <person name="Kramer K.J."/>
            <person name="Arakane Y."/>
            <person name="Beeman R.W."/>
            <person name="Zhu Q."/>
            <person name="Hogenkamp D."/>
            <person name="Dixit R."/>
            <person name="Oppert B."/>
            <person name="Jiang H."/>
            <person name="Zou Z."/>
            <person name="Marshall J."/>
            <person name="Elpidina E."/>
            <person name="Vinokurov K."/>
            <person name="Oppert C."/>
            <person name="Zou Z."/>
            <person name="Evans J."/>
            <person name="Lu Z."/>
            <person name="Zhao P."/>
            <person name="Sumathipala N."/>
            <person name="Altincicek B."/>
            <person name="Vilcinskas A."/>
            <person name="Williams M."/>
            <person name="Hultmark D."/>
            <person name="Hetru C."/>
            <person name="Jiang H."/>
            <person name="Grimmelikhuijzen C.J."/>
            <person name="Hauser F."/>
            <person name="Cazzamali G."/>
            <person name="Williamson M."/>
            <person name="Park Y."/>
            <person name="Li B."/>
            <person name="Tanaka Y."/>
            <person name="Predel R."/>
            <person name="Neupert S."/>
            <person name="Schachtner J."/>
            <person name="Verleyen P."/>
            <person name="Raible F."/>
            <person name="Bork P."/>
            <person name="Friedrich M."/>
            <person name="Walden K.K."/>
            <person name="Robertson H.M."/>
            <person name="Angeli S."/>
            <person name="Foret S."/>
            <person name="Bucher G."/>
            <person name="Schuetz S."/>
            <person name="Maleszka R."/>
            <person name="Wimmer E.A."/>
            <person name="Beeman R.W."/>
            <person name="Lorenzen M."/>
            <person name="Tomoyasu Y."/>
            <person name="Miller S.C."/>
            <person name="Grossmann D."/>
            <person name="Bucher G."/>
        </authorList>
    </citation>
    <scope>NUCLEOTIDE SEQUENCE [LARGE SCALE GENOMIC DNA]</scope>
    <source>
        <strain evidence="2 3">Georgia GA2</strain>
    </source>
</reference>
<reference evidence="2 3" key="2">
    <citation type="journal article" date="2010" name="Nucleic Acids Res.">
        <title>BeetleBase in 2010: revisions to provide comprehensive genomic information for Tribolium castaneum.</title>
        <authorList>
            <person name="Kim H.S."/>
            <person name="Murphy T."/>
            <person name="Xia J."/>
            <person name="Caragea D."/>
            <person name="Park Y."/>
            <person name="Beeman R.W."/>
            <person name="Lorenzen M.D."/>
            <person name="Butcher S."/>
            <person name="Manak J.R."/>
            <person name="Brown S.J."/>
        </authorList>
    </citation>
    <scope>GENOME REANNOTATION</scope>
    <source>
        <strain evidence="2 3">Georgia GA2</strain>
    </source>
</reference>
<feature type="coiled-coil region" evidence="1">
    <location>
        <begin position="40"/>
        <end position="95"/>
    </location>
</feature>
<accession>D6X006</accession>
<dbReference type="InParanoid" id="D6X006"/>
<proteinExistence type="predicted"/>
<evidence type="ECO:0000313" key="3">
    <source>
        <dbReference type="Proteomes" id="UP000007266"/>
    </source>
</evidence>